<dbReference type="AlphaFoldDB" id="A0A7K0CJJ4"/>
<organism evidence="3 4">
    <name type="scientific">Streptomyces smaragdinus</name>
    <dbReference type="NCBI Taxonomy" id="2585196"/>
    <lineage>
        <taxon>Bacteria</taxon>
        <taxon>Bacillati</taxon>
        <taxon>Actinomycetota</taxon>
        <taxon>Actinomycetes</taxon>
        <taxon>Kitasatosporales</taxon>
        <taxon>Streptomycetaceae</taxon>
        <taxon>Streptomyces</taxon>
    </lineage>
</organism>
<evidence type="ECO:0000256" key="1">
    <source>
        <dbReference type="SAM" id="MobiDB-lite"/>
    </source>
</evidence>
<dbReference type="RefSeq" id="WP_153453583.1">
    <property type="nucleotide sequence ID" value="NZ_WEGJ01000014.1"/>
</dbReference>
<dbReference type="InterPro" id="IPR025164">
    <property type="entry name" value="Toastrack_DUF4097"/>
</dbReference>
<name>A0A7K0CJJ4_9ACTN</name>
<proteinExistence type="predicted"/>
<dbReference type="Pfam" id="PF13349">
    <property type="entry name" value="DUF4097"/>
    <property type="match status" value="1"/>
</dbReference>
<dbReference type="Proteomes" id="UP000466345">
    <property type="component" value="Unassembled WGS sequence"/>
</dbReference>
<evidence type="ECO:0000313" key="4">
    <source>
        <dbReference type="Proteomes" id="UP000466345"/>
    </source>
</evidence>
<evidence type="ECO:0000259" key="2">
    <source>
        <dbReference type="Pfam" id="PF13349"/>
    </source>
</evidence>
<dbReference type="OrthoDB" id="3367592at2"/>
<gene>
    <name evidence="3" type="ORF">SRB5_38050</name>
</gene>
<sequence length="284" mass="29279">MPSEQLLAEPTTLTFDPPVDALKVRLVSGNVNVVGSPDPGARLEVTALEGPPLRVALADGTLTVAYEDLPWQGFLKWLDRKGWKRHAVVSLVVPAGTRVELGVVDATAVVSGIAAPIAVQGVSGDTTVVGISGPVRADTVSGRLEAQAVSGELRFNSVSGELTVVDGGSPRVRADSVSGDMVVDLVPAARSAEVTLTSVSGDAALRLPEAADLEVEAHTASGAVSCAFESLRIAGQWGAKRVSGRIGQGKGRVRMNTVSGAVALLRRPPQDGPEPTVPGHEKVL</sequence>
<accession>A0A7K0CJJ4</accession>
<reference evidence="3 4" key="1">
    <citation type="submission" date="2019-10" db="EMBL/GenBank/DDBJ databases">
        <title>Streptomyces smaragdinus sp. nov. and Streptomyces fabii sp. nov., isolated from the gut of fungus growing-termite Macrotermes natalensis.</title>
        <authorList>
            <person name="Schwitalla J."/>
            <person name="Benndorf R."/>
            <person name="Martin K."/>
            <person name="De Beer W."/>
            <person name="Kaster A.-K."/>
            <person name="Vollmers J."/>
            <person name="Poulsen M."/>
            <person name="Beemelmanns C."/>
        </authorList>
    </citation>
    <scope>NUCLEOTIDE SEQUENCE [LARGE SCALE GENOMIC DNA]</scope>
    <source>
        <strain evidence="3 4">RB5</strain>
    </source>
</reference>
<comment type="caution">
    <text evidence="3">The sequence shown here is derived from an EMBL/GenBank/DDBJ whole genome shotgun (WGS) entry which is preliminary data.</text>
</comment>
<dbReference type="EMBL" id="WEGJ01000014">
    <property type="protein sequence ID" value="MQY13655.1"/>
    <property type="molecule type" value="Genomic_DNA"/>
</dbReference>
<evidence type="ECO:0000313" key="3">
    <source>
        <dbReference type="EMBL" id="MQY13655.1"/>
    </source>
</evidence>
<keyword evidence="4" id="KW-1185">Reference proteome</keyword>
<protein>
    <recommendedName>
        <fullName evidence="2">DUF4097 domain-containing protein</fullName>
    </recommendedName>
</protein>
<feature type="region of interest" description="Disordered" evidence="1">
    <location>
        <begin position="265"/>
        <end position="284"/>
    </location>
</feature>
<feature type="domain" description="DUF4097" evidence="2">
    <location>
        <begin position="115"/>
        <end position="264"/>
    </location>
</feature>